<name>A0A0N4VSU5_HAEPC</name>
<reference evidence="3" key="1">
    <citation type="submission" date="2017-02" db="UniProtKB">
        <authorList>
            <consortium name="WormBaseParasite"/>
        </authorList>
    </citation>
    <scope>IDENTIFICATION</scope>
</reference>
<organism evidence="3">
    <name type="scientific">Haemonchus placei</name>
    <name type="common">Barber's pole worm</name>
    <dbReference type="NCBI Taxonomy" id="6290"/>
    <lineage>
        <taxon>Eukaryota</taxon>
        <taxon>Metazoa</taxon>
        <taxon>Ecdysozoa</taxon>
        <taxon>Nematoda</taxon>
        <taxon>Chromadorea</taxon>
        <taxon>Rhabditida</taxon>
        <taxon>Rhabditina</taxon>
        <taxon>Rhabditomorpha</taxon>
        <taxon>Strongyloidea</taxon>
        <taxon>Trichostrongylidae</taxon>
        <taxon>Haemonchus</taxon>
    </lineage>
</organism>
<gene>
    <name evidence="1" type="ORF">HPLM_LOCUS363</name>
</gene>
<keyword evidence="2" id="KW-1185">Reference proteome</keyword>
<dbReference type="STRING" id="6290.A0A0N4VSU5"/>
<dbReference type="EMBL" id="UZAF01000233">
    <property type="protein sequence ID" value="VDO05183.1"/>
    <property type="molecule type" value="Genomic_DNA"/>
</dbReference>
<dbReference type="WBParaSite" id="HPLM_0000036201-mRNA-1">
    <property type="protein sequence ID" value="HPLM_0000036201-mRNA-1"/>
    <property type="gene ID" value="HPLM_0000036201"/>
</dbReference>
<accession>A0A0N4VSU5</accession>
<protein>
    <submittedName>
        <fullName evidence="3">60S ribosomal protein L13a</fullName>
    </submittedName>
</protein>
<dbReference type="OrthoDB" id="432483at2759"/>
<dbReference type="Proteomes" id="UP000268014">
    <property type="component" value="Unassembled WGS sequence"/>
</dbReference>
<evidence type="ECO:0000313" key="2">
    <source>
        <dbReference type="Proteomes" id="UP000268014"/>
    </source>
</evidence>
<sequence>MSAAIPKQLMIVLQNGSYKVLSLGADVLPEYKLQPTRIHHCTIVHYSQRKGKRARRKEEEDLKKYLWCRKIYNLFVVFEVLPCNSRCGGGAAGGSRAMRLAVRAVPER</sequence>
<evidence type="ECO:0000313" key="1">
    <source>
        <dbReference type="EMBL" id="VDO05183.1"/>
    </source>
</evidence>
<evidence type="ECO:0000313" key="3">
    <source>
        <dbReference type="WBParaSite" id="HPLM_0000036201-mRNA-1"/>
    </source>
</evidence>
<reference evidence="1 2" key="2">
    <citation type="submission" date="2018-11" db="EMBL/GenBank/DDBJ databases">
        <authorList>
            <consortium name="Pathogen Informatics"/>
        </authorList>
    </citation>
    <scope>NUCLEOTIDE SEQUENCE [LARGE SCALE GENOMIC DNA]</scope>
    <source>
        <strain evidence="1 2">MHpl1</strain>
    </source>
</reference>
<dbReference type="AlphaFoldDB" id="A0A0N4VSU5"/>
<proteinExistence type="predicted"/>